<dbReference type="Proteomes" id="UP000654075">
    <property type="component" value="Unassembled WGS sequence"/>
</dbReference>
<keyword evidence="3" id="KW-1185">Reference proteome</keyword>
<gene>
    <name evidence="2" type="ORF">PGLA1383_LOCUS14102</name>
</gene>
<name>A0A813EDB4_POLGL</name>
<evidence type="ECO:0000313" key="3">
    <source>
        <dbReference type="Proteomes" id="UP000654075"/>
    </source>
</evidence>
<sequence>MPVSRGVKIGFVIGGICIGIGVIINIVTIIMNYDNGPSFVIYWVAKDIRSFTLPASEGCNVRAYVEYYKCSSTVWSYNTLGSGALSPPFTCTGQGSEMDKTAPKLAFIGDIPRANVSTYVTSSNPMWVIDWCKTTVEITGPEEIVIMILMAAMGGSCCVAGVITVCVAYFCCCCQQSQQGQAPPAQWQQQQQPYGGAQMVGQPVAQGQFVMGKIET</sequence>
<keyword evidence="1" id="KW-0812">Transmembrane</keyword>
<keyword evidence="1" id="KW-1133">Transmembrane helix</keyword>
<evidence type="ECO:0000256" key="1">
    <source>
        <dbReference type="SAM" id="Phobius"/>
    </source>
</evidence>
<reference evidence="2" key="1">
    <citation type="submission" date="2021-02" db="EMBL/GenBank/DDBJ databases">
        <authorList>
            <person name="Dougan E. K."/>
            <person name="Rhodes N."/>
            <person name="Thang M."/>
            <person name="Chan C."/>
        </authorList>
    </citation>
    <scope>NUCLEOTIDE SEQUENCE</scope>
</reference>
<organism evidence="2 3">
    <name type="scientific">Polarella glacialis</name>
    <name type="common">Dinoflagellate</name>
    <dbReference type="NCBI Taxonomy" id="89957"/>
    <lineage>
        <taxon>Eukaryota</taxon>
        <taxon>Sar</taxon>
        <taxon>Alveolata</taxon>
        <taxon>Dinophyceae</taxon>
        <taxon>Suessiales</taxon>
        <taxon>Suessiaceae</taxon>
        <taxon>Polarella</taxon>
    </lineage>
</organism>
<accession>A0A813EDB4</accession>
<keyword evidence="1" id="KW-0472">Membrane</keyword>
<protein>
    <submittedName>
        <fullName evidence="2">Uncharacterized protein</fullName>
    </submittedName>
</protein>
<comment type="caution">
    <text evidence="2">The sequence shown here is derived from an EMBL/GenBank/DDBJ whole genome shotgun (WGS) entry which is preliminary data.</text>
</comment>
<feature type="transmembrane region" description="Helical" evidence="1">
    <location>
        <begin position="12"/>
        <end position="33"/>
    </location>
</feature>
<dbReference type="AlphaFoldDB" id="A0A813EDB4"/>
<dbReference type="EMBL" id="CAJNNV010007940">
    <property type="protein sequence ID" value="CAE8595593.1"/>
    <property type="molecule type" value="Genomic_DNA"/>
</dbReference>
<proteinExistence type="predicted"/>
<evidence type="ECO:0000313" key="2">
    <source>
        <dbReference type="EMBL" id="CAE8595593.1"/>
    </source>
</evidence>
<feature type="transmembrane region" description="Helical" evidence="1">
    <location>
        <begin position="144"/>
        <end position="170"/>
    </location>
</feature>